<sequence>MSSVQVMDIAFLLNHNKGKHHPISHQPQIEPSPDAAEQCYPSGYPSHRPVLAIQPAIYMRSLIRPGPDREGATRSEHALGMSHTTTVTNRSCRVHSKLRDRRASFRPMDDATIIYLSEAIHGSPRVAMQLVLRRGTVATDARRDALYGYQPSRICLDCRCVHLKLVKTKWQYQDVSWNTKKGNSNLKTAIVIPPPRRVSLGDTFCLPLVLQTPRDTIEVSAKLEIRGIASPLKPTMASFQKETFFLI</sequence>
<protein>
    <submittedName>
        <fullName evidence="1">Uncharacterized protein</fullName>
    </submittedName>
</protein>
<name>A0A5N6XM96_9EURO</name>
<reference evidence="1" key="1">
    <citation type="submission" date="2019-04" db="EMBL/GenBank/DDBJ databases">
        <title>Friends and foes A comparative genomics study of 23 Aspergillus species from section Flavi.</title>
        <authorList>
            <consortium name="DOE Joint Genome Institute"/>
            <person name="Kjaerbolling I."/>
            <person name="Vesth T."/>
            <person name="Frisvad J.C."/>
            <person name="Nybo J.L."/>
            <person name="Theobald S."/>
            <person name="Kildgaard S."/>
            <person name="Isbrandt T."/>
            <person name="Kuo A."/>
            <person name="Sato A."/>
            <person name="Lyhne E.K."/>
            <person name="Kogle M.E."/>
            <person name="Wiebenga A."/>
            <person name="Kun R.S."/>
            <person name="Lubbers R.J."/>
            <person name="Makela M.R."/>
            <person name="Barry K."/>
            <person name="Chovatia M."/>
            <person name="Clum A."/>
            <person name="Daum C."/>
            <person name="Haridas S."/>
            <person name="He G."/>
            <person name="LaButti K."/>
            <person name="Lipzen A."/>
            <person name="Mondo S."/>
            <person name="Riley R."/>
            <person name="Salamov A."/>
            <person name="Simmons B.A."/>
            <person name="Magnuson J.K."/>
            <person name="Henrissat B."/>
            <person name="Mortensen U.H."/>
            <person name="Larsen T.O."/>
            <person name="Devries R.P."/>
            <person name="Grigoriev I.V."/>
            <person name="Machida M."/>
            <person name="Baker S.E."/>
            <person name="Andersen M.R."/>
        </authorList>
    </citation>
    <scope>NUCLEOTIDE SEQUENCE</scope>
    <source>
        <strain evidence="1">CBS 117612</strain>
    </source>
</reference>
<dbReference type="OrthoDB" id="4503507at2759"/>
<dbReference type="AlphaFoldDB" id="A0A5N6XM96"/>
<organism evidence="1">
    <name type="scientific">Aspergillus arachidicola</name>
    <dbReference type="NCBI Taxonomy" id="656916"/>
    <lineage>
        <taxon>Eukaryota</taxon>
        <taxon>Fungi</taxon>
        <taxon>Dikarya</taxon>
        <taxon>Ascomycota</taxon>
        <taxon>Pezizomycotina</taxon>
        <taxon>Eurotiomycetes</taxon>
        <taxon>Eurotiomycetidae</taxon>
        <taxon>Eurotiales</taxon>
        <taxon>Aspergillaceae</taxon>
        <taxon>Aspergillus</taxon>
        <taxon>Aspergillus subgen. Circumdati</taxon>
    </lineage>
</organism>
<proteinExistence type="predicted"/>
<dbReference type="EMBL" id="ML737288">
    <property type="protein sequence ID" value="KAE8334375.1"/>
    <property type="molecule type" value="Genomic_DNA"/>
</dbReference>
<accession>A0A5N6XM96</accession>
<gene>
    <name evidence="1" type="ORF">BDV24DRAFT_145980</name>
</gene>
<evidence type="ECO:0000313" key="1">
    <source>
        <dbReference type="EMBL" id="KAE8334375.1"/>
    </source>
</evidence>
<dbReference type="Proteomes" id="UP000325558">
    <property type="component" value="Unassembled WGS sequence"/>
</dbReference>
<feature type="non-terminal residue" evidence="1">
    <location>
        <position position="247"/>
    </location>
</feature>